<evidence type="ECO:0000313" key="3">
    <source>
        <dbReference type="EMBL" id="OLP84077.1"/>
    </source>
</evidence>
<dbReference type="GO" id="GO:0035556">
    <property type="term" value="P:intracellular signal transduction"/>
    <property type="evidence" value="ECO:0007669"/>
    <property type="project" value="InterPro"/>
</dbReference>
<feature type="domain" description="PI-PLC Y-box" evidence="2">
    <location>
        <begin position="86"/>
        <end position="152"/>
    </location>
</feature>
<comment type="caution">
    <text evidence="3">The sequence shown here is derived from an EMBL/GenBank/DDBJ whole genome shotgun (WGS) entry which is preliminary data.</text>
</comment>
<dbReference type="OrthoDB" id="411107at2759"/>
<sequence>MRCRAVNREKIEEETWSSAGETTFAHALLEPTASLVGDNNEQGDSFGARCLLSEGPAFLTRARALRPENVPLLRRKRFRRAFAKHRELIRAAADGAVRDSKGHEPEVFWKLASWLVIMDAWFENLPLVASLSALRESLVTHIAPLTAWLVRPHRGPLLGRAMPPPDPPDAVLKDQEKVLRSFSFAQEGDAEAPKPVIEVTPPQREPRPKAVTTEAVPFLVGRWLKENSTLDYEEICAHTVVETDRSSEVRMDEIFGGDSGTLAYSSDEEDADICPSPRTL</sequence>
<feature type="region of interest" description="Disordered" evidence="1">
    <location>
        <begin position="259"/>
        <end position="280"/>
    </location>
</feature>
<evidence type="ECO:0000313" key="4">
    <source>
        <dbReference type="Proteomes" id="UP000186817"/>
    </source>
</evidence>
<organism evidence="3 4">
    <name type="scientific">Symbiodinium microadriaticum</name>
    <name type="common">Dinoflagellate</name>
    <name type="synonym">Zooxanthella microadriatica</name>
    <dbReference type="NCBI Taxonomy" id="2951"/>
    <lineage>
        <taxon>Eukaryota</taxon>
        <taxon>Sar</taxon>
        <taxon>Alveolata</taxon>
        <taxon>Dinophyceae</taxon>
        <taxon>Suessiales</taxon>
        <taxon>Symbiodiniaceae</taxon>
        <taxon>Symbiodinium</taxon>
    </lineage>
</organism>
<name>A0A1Q9CMI7_SYMMI</name>
<dbReference type="GO" id="GO:0006629">
    <property type="term" value="P:lipid metabolic process"/>
    <property type="evidence" value="ECO:0007669"/>
    <property type="project" value="InterPro"/>
</dbReference>
<dbReference type="EMBL" id="LSRX01001070">
    <property type="protein sequence ID" value="OLP84077.1"/>
    <property type="molecule type" value="Genomic_DNA"/>
</dbReference>
<accession>A0A1Q9CMI7</accession>
<gene>
    <name evidence="3" type="ORF">AK812_SmicGene35096</name>
</gene>
<dbReference type="GO" id="GO:0004435">
    <property type="term" value="F:phosphatidylinositol-4,5-bisphosphate phospholipase C activity"/>
    <property type="evidence" value="ECO:0007669"/>
    <property type="project" value="InterPro"/>
</dbReference>
<evidence type="ECO:0000256" key="1">
    <source>
        <dbReference type="SAM" id="MobiDB-lite"/>
    </source>
</evidence>
<proteinExistence type="predicted"/>
<dbReference type="PROSITE" id="PS50008">
    <property type="entry name" value="PIPLC_Y_DOMAIN"/>
    <property type="match status" value="1"/>
</dbReference>
<feature type="region of interest" description="Disordered" evidence="1">
    <location>
        <begin position="188"/>
        <end position="210"/>
    </location>
</feature>
<evidence type="ECO:0000259" key="2">
    <source>
        <dbReference type="PROSITE" id="PS50008"/>
    </source>
</evidence>
<keyword evidence="4" id="KW-1185">Reference proteome</keyword>
<dbReference type="Proteomes" id="UP000186817">
    <property type="component" value="Unassembled WGS sequence"/>
</dbReference>
<dbReference type="AlphaFoldDB" id="A0A1Q9CMI7"/>
<reference evidence="3 4" key="1">
    <citation type="submission" date="2016-02" db="EMBL/GenBank/DDBJ databases">
        <title>Genome analysis of coral dinoflagellate symbionts highlights evolutionary adaptations to a symbiotic lifestyle.</title>
        <authorList>
            <person name="Aranda M."/>
            <person name="Li Y."/>
            <person name="Liew Y.J."/>
            <person name="Baumgarten S."/>
            <person name="Simakov O."/>
            <person name="Wilson M."/>
            <person name="Piel J."/>
            <person name="Ashoor H."/>
            <person name="Bougouffa S."/>
            <person name="Bajic V.B."/>
            <person name="Ryu T."/>
            <person name="Ravasi T."/>
            <person name="Bayer T."/>
            <person name="Micklem G."/>
            <person name="Kim H."/>
            <person name="Bhak J."/>
            <person name="Lajeunesse T.C."/>
            <person name="Voolstra C.R."/>
        </authorList>
    </citation>
    <scope>NUCLEOTIDE SEQUENCE [LARGE SCALE GENOMIC DNA]</scope>
    <source>
        <strain evidence="3 4">CCMP2467</strain>
    </source>
</reference>
<dbReference type="InterPro" id="IPR001711">
    <property type="entry name" value="PLipase_C_Pinositol-sp_Y"/>
</dbReference>
<protein>
    <recommendedName>
        <fullName evidence="2">PI-PLC Y-box domain-containing protein</fullName>
    </recommendedName>
</protein>